<evidence type="ECO:0000313" key="2">
    <source>
        <dbReference type="EMBL" id="KAF7365778.1"/>
    </source>
</evidence>
<feature type="signal peptide" evidence="1">
    <location>
        <begin position="1"/>
        <end position="18"/>
    </location>
</feature>
<reference evidence="2" key="1">
    <citation type="submission" date="2020-05" db="EMBL/GenBank/DDBJ databases">
        <title>Mycena genomes resolve the evolution of fungal bioluminescence.</title>
        <authorList>
            <person name="Tsai I.J."/>
        </authorList>
    </citation>
    <scope>NUCLEOTIDE SEQUENCE</scope>
    <source>
        <strain evidence="2">CCC161011</strain>
    </source>
</reference>
<accession>A0A8H6YR88</accession>
<keyword evidence="3" id="KW-1185">Reference proteome</keyword>
<dbReference type="EMBL" id="JACAZI010000003">
    <property type="protein sequence ID" value="KAF7365778.1"/>
    <property type="molecule type" value="Genomic_DNA"/>
</dbReference>
<evidence type="ECO:0000256" key="1">
    <source>
        <dbReference type="SAM" id="SignalP"/>
    </source>
</evidence>
<organism evidence="2 3">
    <name type="scientific">Mycena venus</name>
    <dbReference type="NCBI Taxonomy" id="2733690"/>
    <lineage>
        <taxon>Eukaryota</taxon>
        <taxon>Fungi</taxon>
        <taxon>Dikarya</taxon>
        <taxon>Basidiomycota</taxon>
        <taxon>Agaricomycotina</taxon>
        <taxon>Agaricomycetes</taxon>
        <taxon>Agaricomycetidae</taxon>
        <taxon>Agaricales</taxon>
        <taxon>Marasmiineae</taxon>
        <taxon>Mycenaceae</taxon>
        <taxon>Mycena</taxon>
    </lineage>
</organism>
<keyword evidence="1" id="KW-0732">Signal</keyword>
<feature type="chain" id="PRO_5034884461" description="RxLR effector protein" evidence="1">
    <location>
        <begin position="19"/>
        <end position="105"/>
    </location>
</feature>
<dbReference type="AlphaFoldDB" id="A0A8H6YR88"/>
<gene>
    <name evidence="2" type="ORF">MVEN_00451800</name>
</gene>
<sequence length="105" mass="11774">MRLAAFALMVTFFAAARAAPLAARDAPINSRDSFEKASPQKQVAFLMSINPKAVHTTPETRGQIEQVPQVAEMLNGRKLTNKMIQHWLESWQKRHESGNNDGQQD</sequence>
<protein>
    <recommendedName>
        <fullName evidence="4">RxLR effector protein</fullName>
    </recommendedName>
</protein>
<evidence type="ECO:0008006" key="4">
    <source>
        <dbReference type="Google" id="ProtNLM"/>
    </source>
</evidence>
<comment type="caution">
    <text evidence="2">The sequence shown here is derived from an EMBL/GenBank/DDBJ whole genome shotgun (WGS) entry which is preliminary data.</text>
</comment>
<evidence type="ECO:0000313" key="3">
    <source>
        <dbReference type="Proteomes" id="UP000620124"/>
    </source>
</evidence>
<name>A0A8H6YR88_9AGAR</name>
<dbReference type="Proteomes" id="UP000620124">
    <property type="component" value="Unassembled WGS sequence"/>
</dbReference>
<proteinExistence type="predicted"/>